<dbReference type="PANTHER" id="PTHR43674">
    <property type="entry name" value="NITRILASE C965.09-RELATED"/>
    <property type="match status" value="1"/>
</dbReference>
<feature type="domain" description="CN hydrolase" evidence="2">
    <location>
        <begin position="1"/>
        <end position="245"/>
    </location>
</feature>
<evidence type="ECO:0000256" key="1">
    <source>
        <dbReference type="ARBA" id="ARBA00022801"/>
    </source>
</evidence>
<dbReference type="Gene3D" id="3.60.110.10">
    <property type="entry name" value="Carbon-nitrogen hydrolase"/>
    <property type="match status" value="1"/>
</dbReference>
<evidence type="ECO:0000313" key="4">
    <source>
        <dbReference type="Proteomes" id="UP000214646"/>
    </source>
</evidence>
<dbReference type="SUPFAM" id="SSF56317">
    <property type="entry name" value="Carbon-nitrogen hydrolase"/>
    <property type="match status" value="1"/>
</dbReference>
<dbReference type="PANTHER" id="PTHR43674:SF2">
    <property type="entry name" value="BETA-UREIDOPROPIONASE"/>
    <property type="match status" value="1"/>
</dbReference>
<dbReference type="Proteomes" id="UP000214646">
    <property type="component" value="Unassembled WGS sequence"/>
</dbReference>
<dbReference type="EMBL" id="NIDE01000014">
    <property type="protein sequence ID" value="OWK37741.1"/>
    <property type="molecule type" value="Genomic_DNA"/>
</dbReference>
<dbReference type="RefSeq" id="WP_088257601.1">
    <property type="nucleotide sequence ID" value="NZ_NIDE01000014.1"/>
</dbReference>
<dbReference type="PROSITE" id="PS50263">
    <property type="entry name" value="CN_HYDROLASE"/>
    <property type="match status" value="1"/>
</dbReference>
<dbReference type="GO" id="GO:0033388">
    <property type="term" value="P:putrescine biosynthetic process from arginine"/>
    <property type="evidence" value="ECO:0007669"/>
    <property type="project" value="TreeGrafter"/>
</dbReference>
<dbReference type="CDD" id="cd07197">
    <property type="entry name" value="nitrilase"/>
    <property type="match status" value="1"/>
</dbReference>
<keyword evidence="1" id="KW-0378">Hydrolase</keyword>
<dbReference type="InterPro" id="IPR050345">
    <property type="entry name" value="Aliph_Amidase/BUP"/>
</dbReference>
<evidence type="ECO:0000313" key="3">
    <source>
        <dbReference type="EMBL" id="OWK37741.1"/>
    </source>
</evidence>
<gene>
    <name evidence="3" type="ORF">FRUB_06861</name>
</gene>
<name>A0A225D856_9BACT</name>
<keyword evidence="4" id="KW-1185">Reference proteome</keyword>
<organism evidence="3 4">
    <name type="scientific">Fimbriiglobus ruber</name>
    <dbReference type="NCBI Taxonomy" id="1908690"/>
    <lineage>
        <taxon>Bacteria</taxon>
        <taxon>Pseudomonadati</taxon>
        <taxon>Planctomycetota</taxon>
        <taxon>Planctomycetia</taxon>
        <taxon>Gemmatales</taxon>
        <taxon>Gemmataceae</taxon>
        <taxon>Fimbriiglobus</taxon>
    </lineage>
</organism>
<proteinExistence type="predicted"/>
<evidence type="ECO:0000259" key="2">
    <source>
        <dbReference type="PROSITE" id="PS50263"/>
    </source>
</evidence>
<protein>
    <submittedName>
        <fullName evidence="3">5-aminopentanamidase</fullName>
    </submittedName>
</protein>
<dbReference type="OrthoDB" id="2826359at2"/>
<accession>A0A225D856</accession>
<reference evidence="4" key="1">
    <citation type="submission" date="2017-06" db="EMBL/GenBank/DDBJ databases">
        <title>Genome analysis of Fimbriiglobus ruber SP5, the first member of the order Planctomycetales with confirmed chitinolytic capability.</title>
        <authorList>
            <person name="Ravin N.V."/>
            <person name="Rakitin A.L."/>
            <person name="Ivanova A.A."/>
            <person name="Beletsky A.V."/>
            <person name="Kulichevskaya I.S."/>
            <person name="Mardanov A.V."/>
            <person name="Dedysh S.N."/>
        </authorList>
    </citation>
    <scope>NUCLEOTIDE SEQUENCE [LARGE SCALE GENOMIC DNA]</scope>
    <source>
        <strain evidence="4">SP5</strain>
    </source>
</reference>
<comment type="caution">
    <text evidence="3">The sequence shown here is derived from an EMBL/GenBank/DDBJ whole genome shotgun (WGS) entry which is preliminary data.</text>
</comment>
<dbReference type="AlphaFoldDB" id="A0A225D856"/>
<dbReference type="Pfam" id="PF00795">
    <property type="entry name" value="CN_hydrolase"/>
    <property type="match status" value="1"/>
</dbReference>
<dbReference type="InterPro" id="IPR036526">
    <property type="entry name" value="C-N_Hydrolase_sf"/>
</dbReference>
<dbReference type="InterPro" id="IPR003010">
    <property type="entry name" value="C-N_Hydrolase"/>
</dbReference>
<dbReference type="GO" id="GO:0050126">
    <property type="term" value="F:N-carbamoylputrescine amidase activity"/>
    <property type="evidence" value="ECO:0007669"/>
    <property type="project" value="TreeGrafter"/>
</dbReference>
<sequence>MIIALASPPVASSVDDGLDNVRQSLSEASAQGAEVVCFPEAYLPGLRGVDIEVPPYDEAQQERVLRVVAEWARTYKVATILGMERLTSAGRQIAAVVFSAAGEVMGYQTKNQIAPSEDPFYVPGHTRQPFEVNGVKFGIAICHEGWRYPETVRWAAVRGAKIVFHPQHTGSDQTGPRLTEWGAAANPYYEKAMMCRGLENAIYFASVNYGLRYQESATSLVGPTGECVAHLPYGQAGVLVRAVDPAAATGVYAKRYAPERYQEASEG</sequence>